<name>A0A834SVG0_9FABA</name>
<evidence type="ECO:0000313" key="3">
    <source>
        <dbReference type="Proteomes" id="UP000634136"/>
    </source>
</evidence>
<comment type="caution">
    <text evidence="2">The sequence shown here is derived from an EMBL/GenBank/DDBJ whole genome shotgun (WGS) entry which is preliminary data.</text>
</comment>
<accession>A0A834SVG0</accession>
<dbReference type="EMBL" id="JAAIUW010000011">
    <property type="protein sequence ID" value="KAF7810491.1"/>
    <property type="molecule type" value="Genomic_DNA"/>
</dbReference>
<gene>
    <name evidence="2" type="ORF">G2W53_037234</name>
</gene>
<proteinExistence type="predicted"/>
<protein>
    <submittedName>
        <fullName evidence="2">Uncharacterized protein</fullName>
    </submittedName>
</protein>
<dbReference type="Proteomes" id="UP000634136">
    <property type="component" value="Unassembled WGS sequence"/>
</dbReference>
<reference evidence="2" key="1">
    <citation type="submission" date="2020-09" db="EMBL/GenBank/DDBJ databases">
        <title>Genome-Enabled Discovery of Anthraquinone Biosynthesis in Senna tora.</title>
        <authorList>
            <person name="Kang S.-H."/>
            <person name="Pandey R.P."/>
            <person name="Lee C.-M."/>
            <person name="Sim J.-S."/>
            <person name="Jeong J.-T."/>
            <person name="Choi B.-S."/>
            <person name="Jung M."/>
            <person name="Ginzburg D."/>
            <person name="Zhao K."/>
            <person name="Won S.Y."/>
            <person name="Oh T.-J."/>
            <person name="Yu Y."/>
            <person name="Kim N.-H."/>
            <person name="Lee O.R."/>
            <person name="Lee T.-H."/>
            <person name="Bashyal P."/>
            <person name="Kim T.-S."/>
            <person name="Lee W.-H."/>
            <person name="Kawkins C."/>
            <person name="Kim C.-K."/>
            <person name="Kim J.S."/>
            <person name="Ahn B.O."/>
            <person name="Rhee S.Y."/>
            <person name="Sohng J.K."/>
        </authorList>
    </citation>
    <scope>NUCLEOTIDE SEQUENCE</scope>
    <source>
        <tissue evidence="2">Leaf</tissue>
    </source>
</reference>
<organism evidence="2 3">
    <name type="scientific">Senna tora</name>
    <dbReference type="NCBI Taxonomy" id="362788"/>
    <lineage>
        <taxon>Eukaryota</taxon>
        <taxon>Viridiplantae</taxon>
        <taxon>Streptophyta</taxon>
        <taxon>Embryophyta</taxon>
        <taxon>Tracheophyta</taxon>
        <taxon>Spermatophyta</taxon>
        <taxon>Magnoliopsida</taxon>
        <taxon>eudicotyledons</taxon>
        <taxon>Gunneridae</taxon>
        <taxon>Pentapetalae</taxon>
        <taxon>rosids</taxon>
        <taxon>fabids</taxon>
        <taxon>Fabales</taxon>
        <taxon>Fabaceae</taxon>
        <taxon>Caesalpinioideae</taxon>
        <taxon>Cassia clade</taxon>
        <taxon>Senna</taxon>
    </lineage>
</organism>
<feature type="compositionally biased region" description="Basic residues" evidence="1">
    <location>
        <begin position="32"/>
        <end position="42"/>
    </location>
</feature>
<evidence type="ECO:0000256" key="1">
    <source>
        <dbReference type="SAM" id="MobiDB-lite"/>
    </source>
</evidence>
<evidence type="ECO:0000313" key="2">
    <source>
        <dbReference type="EMBL" id="KAF7810491.1"/>
    </source>
</evidence>
<keyword evidence="3" id="KW-1185">Reference proteome</keyword>
<dbReference type="AlphaFoldDB" id="A0A834SVG0"/>
<sequence length="75" mass="8795">MCYHPIINLVNGPNMWPSTSYDDVLPPPFRKPIGRPKKRRRKEHDEQTPAKKLTPRRRRAKKAEQPKHSKASQPT</sequence>
<feature type="region of interest" description="Disordered" evidence="1">
    <location>
        <begin position="13"/>
        <end position="75"/>
    </location>
</feature>